<dbReference type="Proteomes" id="UP000355283">
    <property type="component" value="Unassembled WGS sequence"/>
</dbReference>
<protein>
    <submittedName>
        <fullName evidence="2">Uncharacterized protein</fullName>
    </submittedName>
</protein>
<accession>A0A4D9CUW4</accession>
<feature type="region of interest" description="Disordered" evidence="1">
    <location>
        <begin position="1"/>
        <end position="31"/>
    </location>
</feature>
<feature type="region of interest" description="Disordered" evidence="1">
    <location>
        <begin position="52"/>
        <end position="91"/>
    </location>
</feature>
<reference evidence="2 3" key="1">
    <citation type="submission" date="2019-01" db="EMBL/GenBank/DDBJ databases">
        <title>Nuclear Genome Assembly of the Microalgal Biofuel strain Nannochloropsis salina CCMP1776.</title>
        <authorList>
            <person name="Hovde B."/>
        </authorList>
    </citation>
    <scope>NUCLEOTIDE SEQUENCE [LARGE SCALE GENOMIC DNA]</scope>
    <source>
        <strain evidence="2 3">CCMP1776</strain>
    </source>
</reference>
<evidence type="ECO:0000256" key="1">
    <source>
        <dbReference type="SAM" id="MobiDB-lite"/>
    </source>
</evidence>
<proteinExistence type="predicted"/>
<dbReference type="GO" id="GO:0000492">
    <property type="term" value="P:box C/D snoRNP assembly"/>
    <property type="evidence" value="ECO:0007669"/>
    <property type="project" value="InterPro"/>
</dbReference>
<feature type="region of interest" description="Disordered" evidence="1">
    <location>
        <begin position="110"/>
        <end position="177"/>
    </location>
</feature>
<dbReference type="AlphaFoldDB" id="A0A4D9CUW4"/>
<organism evidence="2 3">
    <name type="scientific">Nannochloropsis salina CCMP1776</name>
    <dbReference type="NCBI Taxonomy" id="1027361"/>
    <lineage>
        <taxon>Eukaryota</taxon>
        <taxon>Sar</taxon>
        <taxon>Stramenopiles</taxon>
        <taxon>Ochrophyta</taxon>
        <taxon>Eustigmatophyceae</taxon>
        <taxon>Eustigmatales</taxon>
        <taxon>Monodopsidaceae</taxon>
        <taxon>Microchloropsis</taxon>
        <taxon>Microchloropsis salina</taxon>
    </lineage>
</organism>
<feature type="compositionally biased region" description="Basic and acidic residues" evidence="1">
    <location>
        <begin position="148"/>
        <end position="162"/>
    </location>
</feature>
<evidence type="ECO:0000313" key="2">
    <source>
        <dbReference type="EMBL" id="TFJ81887.1"/>
    </source>
</evidence>
<sequence length="177" mass="18738">MSEYSSAGSSDKLSPPASARLPPPHSSLRSNTASCRIQAFIPQIAQANAHLEERLQSGQGADVRLDTDLSAEQADRDEGEDDAAREEEEEQAVISLDLAVGPVDESLVAALEGDEGGGSREEAKKETSGMEEGEEKTERVLSLLGGRKRADEAAGEGAEKAGTRHKGSKKPLIQELT</sequence>
<dbReference type="Pfam" id="PF15370">
    <property type="entry name" value="NOPCHAP1"/>
    <property type="match status" value="1"/>
</dbReference>
<dbReference type="InterPro" id="IPR027921">
    <property type="entry name" value="NOPCHAP1"/>
</dbReference>
<feature type="compositionally biased region" description="Polar residues" evidence="1">
    <location>
        <begin position="1"/>
        <end position="12"/>
    </location>
</feature>
<dbReference type="EMBL" id="SDOX01000122">
    <property type="protein sequence ID" value="TFJ81887.1"/>
    <property type="molecule type" value="Genomic_DNA"/>
</dbReference>
<name>A0A4D9CUW4_9STRA</name>
<feature type="compositionally biased region" description="Low complexity" evidence="1">
    <location>
        <begin position="13"/>
        <end position="30"/>
    </location>
</feature>
<gene>
    <name evidence="2" type="ORF">NSK_007134</name>
</gene>
<feature type="compositionally biased region" description="Basic and acidic residues" evidence="1">
    <location>
        <begin position="117"/>
        <end position="128"/>
    </location>
</feature>
<evidence type="ECO:0000313" key="3">
    <source>
        <dbReference type="Proteomes" id="UP000355283"/>
    </source>
</evidence>
<feature type="compositionally biased region" description="Acidic residues" evidence="1">
    <location>
        <begin position="75"/>
        <end position="91"/>
    </location>
</feature>
<keyword evidence="3" id="KW-1185">Reference proteome</keyword>
<comment type="caution">
    <text evidence="2">The sequence shown here is derived from an EMBL/GenBank/DDBJ whole genome shotgun (WGS) entry which is preliminary data.</text>
</comment>